<gene>
    <name evidence="5" type="ORF">PAPYR_415</name>
</gene>
<protein>
    <submittedName>
        <fullName evidence="5">Long chain acyl-CoA synthetase 7</fullName>
    </submittedName>
</protein>
<dbReference type="InterPro" id="IPR020845">
    <property type="entry name" value="AMP-binding_CS"/>
</dbReference>
<accession>A0ABQ8UVN1</accession>
<evidence type="ECO:0000313" key="5">
    <source>
        <dbReference type="EMBL" id="KAJ4463139.1"/>
    </source>
</evidence>
<organism evidence="5 6">
    <name type="scientific">Paratrimastix pyriformis</name>
    <dbReference type="NCBI Taxonomy" id="342808"/>
    <lineage>
        <taxon>Eukaryota</taxon>
        <taxon>Metamonada</taxon>
        <taxon>Preaxostyla</taxon>
        <taxon>Paratrimastigidae</taxon>
        <taxon>Paratrimastix</taxon>
    </lineage>
</organism>
<feature type="compositionally biased region" description="Low complexity" evidence="3">
    <location>
        <begin position="179"/>
        <end position="188"/>
    </location>
</feature>
<dbReference type="PROSITE" id="PS00455">
    <property type="entry name" value="AMP_BINDING"/>
    <property type="match status" value="1"/>
</dbReference>
<evidence type="ECO:0000256" key="2">
    <source>
        <dbReference type="ARBA" id="ARBA00022840"/>
    </source>
</evidence>
<dbReference type="InterPro" id="IPR042099">
    <property type="entry name" value="ANL_N_sf"/>
</dbReference>
<proteinExistence type="predicted"/>
<dbReference type="EMBL" id="JAPMOS010000001">
    <property type="protein sequence ID" value="KAJ4463139.1"/>
    <property type="molecule type" value="Genomic_DNA"/>
</dbReference>
<dbReference type="SUPFAM" id="SSF56801">
    <property type="entry name" value="Acetyl-CoA synthetase-like"/>
    <property type="match status" value="1"/>
</dbReference>
<dbReference type="Pfam" id="PF00501">
    <property type="entry name" value="AMP-binding"/>
    <property type="match status" value="1"/>
</dbReference>
<keyword evidence="1" id="KW-0547">Nucleotide-binding</keyword>
<keyword evidence="2" id="KW-0067">ATP-binding</keyword>
<evidence type="ECO:0000256" key="3">
    <source>
        <dbReference type="SAM" id="MobiDB-lite"/>
    </source>
</evidence>
<feature type="region of interest" description="Disordered" evidence="3">
    <location>
        <begin position="172"/>
        <end position="200"/>
    </location>
</feature>
<dbReference type="Gene3D" id="3.40.50.12780">
    <property type="entry name" value="N-terminal domain of ligase-like"/>
    <property type="match status" value="3"/>
</dbReference>
<keyword evidence="6" id="KW-1185">Reference proteome</keyword>
<feature type="region of interest" description="Disordered" evidence="3">
    <location>
        <begin position="360"/>
        <end position="383"/>
    </location>
</feature>
<comment type="caution">
    <text evidence="5">The sequence shown here is derived from an EMBL/GenBank/DDBJ whole genome shotgun (WGS) entry which is preliminary data.</text>
</comment>
<name>A0ABQ8UVN1_9EUKA</name>
<dbReference type="PANTHER" id="PTHR43272:SF33">
    <property type="entry name" value="AMP-BINDING DOMAIN-CONTAINING PROTEIN-RELATED"/>
    <property type="match status" value="1"/>
</dbReference>
<evidence type="ECO:0000259" key="4">
    <source>
        <dbReference type="Pfam" id="PF00501"/>
    </source>
</evidence>
<evidence type="ECO:0000256" key="1">
    <source>
        <dbReference type="ARBA" id="ARBA00022741"/>
    </source>
</evidence>
<sequence length="805" mass="85466">MRFASTHYPRRPALGTRAYLPDGRRGPYEWETYDQVFRRIESFGRGLRRLGMNPGDPVVVLGPNGPEWVVADMAASMQGLPLVPLPPSASPELIAQCLALTQACCCICAVACLPSVNAARGQDPAGHLLVVLMDGAAPDRAWAEAHPPFRPHAAVPAPALAGCGSGPRLAGAAPGGGLRAPSMPAAARRAPRSSREAAARALPPPEAYEWTFSQVEGLGQLGGGGDLGGYVADPDEMCTIGFTAGTEGPPKPVMASHAGLIGAVTVIRRYCGDQAAPADVYLCHLALHGTLSRICCAATLSRGHMVGFSQGSEHHRWVGLWGARQTEAGLMEDLRMLRPTVLLGGPATFAAIHATVRLPPQAPDKAHRPSRPSGASVARRARLPPPSVVGQMAAWSRTRQRSFKWALAARQKAIAQYAEGLSPRRVDAALGPAGAVRGELDRLLGGPGGPGPAATAGGAGRPRELTERGLPTPFWDWAVFGGLKAILGDDRLRLMLCGTGPPPPGVATFMKTSAAPPPSIARPQRPPVRAYCLEETLGPVCLTSWDSPTCGHVGPPAGMNEVQIVDVPQLAGLGLPEAPAGCGEIRVRGPCLFKGYYKHPEMTQDCFEGDWFRTGDVGYWDTAGQLHLVGRLSNVFSTSEGRPVCPERLEQAYLGCPLVRQLVVFGGPDQPGVAALVVPHWARLAQIDSTPVSHPAVRKDNLAAPGAPQQGFGTWRTHHMPPRPTRQPLQSGPAARANGPRQAPAAVLLEALLRMAQEARLRVHETVTRVLVMTEDWTRENGLLTLDNRPNRLELLRRFGGISTP</sequence>
<dbReference type="Proteomes" id="UP001141327">
    <property type="component" value="Unassembled WGS sequence"/>
</dbReference>
<reference evidence="5" key="1">
    <citation type="journal article" date="2022" name="bioRxiv">
        <title>Genomics of Preaxostyla Flagellates Illuminates Evolutionary Transitions and the Path Towards Mitochondrial Loss.</title>
        <authorList>
            <person name="Novak L.V.F."/>
            <person name="Treitli S.C."/>
            <person name="Pyrih J."/>
            <person name="Halakuc P."/>
            <person name="Pipaliya S.V."/>
            <person name="Vacek V."/>
            <person name="Brzon O."/>
            <person name="Soukal P."/>
            <person name="Eme L."/>
            <person name="Dacks J.B."/>
            <person name="Karnkowska A."/>
            <person name="Elias M."/>
            <person name="Hampl V."/>
        </authorList>
    </citation>
    <scope>NUCLEOTIDE SEQUENCE</scope>
    <source>
        <strain evidence="5">RCP-MX</strain>
    </source>
</reference>
<evidence type="ECO:0000313" key="6">
    <source>
        <dbReference type="Proteomes" id="UP001141327"/>
    </source>
</evidence>
<dbReference type="PANTHER" id="PTHR43272">
    <property type="entry name" value="LONG-CHAIN-FATTY-ACID--COA LIGASE"/>
    <property type="match status" value="1"/>
</dbReference>
<feature type="domain" description="AMP-dependent synthetase/ligase" evidence="4">
    <location>
        <begin position="7"/>
        <end position="597"/>
    </location>
</feature>
<dbReference type="InterPro" id="IPR000873">
    <property type="entry name" value="AMP-dep_synth/lig_dom"/>
</dbReference>
<feature type="region of interest" description="Disordered" evidence="3">
    <location>
        <begin position="703"/>
        <end position="741"/>
    </location>
</feature>
<feature type="region of interest" description="Disordered" evidence="3">
    <location>
        <begin position="444"/>
        <end position="466"/>
    </location>
</feature>